<dbReference type="AlphaFoldDB" id="A0A1E5LCP0"/>
<evidence type="ECO:0000256" key="3">
    <source>
        <dbReference type="ARBA" id="ARBA00012417"/>
    </source>
</evidence>
<gene>
    <name evidence="13" type="ORF">BFG57_03695</name>
</gene>
<evidence type="ECO:0000256" key="4">
    <source>
        <dbReference type="ARBA" id="ARBA00019114"/>
    </source>
</evidence>
<dbReference type="Gene3D" id="3.20.20.140">
    <property type="entry name" value="Metal-dependent hydrolases"/>
    <property type="match status" value="1"/>
</dbReference>
<comment type="similarity">
    <text evidence="2">Belongs to the DNA polymerase type-C family. DnaE subfamily.</text>
</comment>
<keyword evidence="6" id="KW-0548">Nucleotidyltransferase</keyword>
<keyword evidence="7" id="KW-0235">DNA replication</keyword>
<dbReference type="GO" id="GO:0003887">
    <property type="term" value="F:DNA-directed DNA polymerase activity"/>
    <property type="evidence" value="ECO:0007669"/>
    <property type="project" value="UniProtKB-KW"/>
</dbReference>
<dbReference type="PANTHER" id="PTHR32294">
    <property type="entry name" value="DNA POLYMERASE III SUBUNIT ALPHA"/>
    <property type="match status" value="1"/>
</dbReference>
<keyword evidence="11" id="KW-0175">Coiled coil</keyword>
<dbReference type="SUPFAM" id="SSF160975">
    <property type="entry name" value="AF1531-like"/>
    <property type="match status" value="1"/>
</dbReference>
<dbReference type="EMBL" id="MJEH01000044">
    <property type="protein sequence ID" value="OEH91851.1"/>
    <property type="molecule type" value="Genomic_DNA"/>
</dbReference>
<dbReference type="Pfam" id="PF17657">
    <property type="entry name" value="DNA_pol3_finger"/>
    <property type="match status" value="1"/>
</dbReference>
<evidence type="ECO:0000256" key="2">
    <source>
        <dbReference type="ARBA" id="ARBA00009496"/>
    </source>
</evidence>
<dbReference type="InterPro" id="IPR004365">
    <property type="entry name" value="NA-bd_OB_tRNA"/>
</dbReference>
<reference evidence="13 14" key="1">
    <citation type="submission" date="2016-08" db="EMBL/GenBank/DDBJ databases">
        <title>Genome of Bacillus solimangrovi GH2-4.</title>
        <authorList>
            <person name="Lim S."/>
            <person name="Kim B.-C."/>
        </authorList>
    </citation>
    <scope>NUCLEOTIDE SEQUENCE [LARGE SCALE GENOMIC DNA]</scope>
    <source>
        <strain evidence="13 14">GH2-4</strain>
    </source>
</reference>
<feature type="domain" description="Polymerase/histidinol phosphatase N-terminal" evidence="12">
    <location>
        <begin position="4"/>
        <end position="71"/>
    </location>
</feature>
<comment type="function">
    <text evidence="9">DNA polymerase III is a complex, multichain enzyme responsible for most of the replicative synthesis in bacteria. This DNA polymerase also exhibits 3' to 5' exonuclease activity. The alpha chain is the DNA polymerase.</text>
</comment>
<evidence type="ECO:0000256" key="1">
    <source>
        <dbReference type="ARBA" id="ARBA00004496"/>
    </source>
</evidence>
<sequence>MEVIHLNVHSGYSLLESAVHLEKLVHKAKEYNMPAVALTDKNVMYGSLTFYQLCKKHDVKPIIGLELSVKTEENNVYPLILLAKNKVGYQELVKLSSISQTTEAEYVKKADFHANSDNLVVIMPKNGECGHYINQNDLTKVGNVLEAYKKKYKDDFYLAVEPTNSHFNEHIRQCANSLHIPLVAMNPIFFLDKEDRIAYQCLLAIKFGKSLESDEVLTETYEDGDFKTGDEMRRLFQSFPEAVANTINIMNKCQVDLELGDRMLPKYEVPQQFTAEKYLRKLCEKGLVKRFGKIDDEASRRLDYELSIIQDMEFSDYFLIVWDFMRFAHQKGILTGPGRGSAAGSLVAYVLGITNVDPLKYDLLFERFLNPERISMPDIDIDFPDNRRDEVIQYVEQKYGREHTAQIITFGTLAARAAVRDCGRVLGIRNIDVDRVAKKIPIKPGMTLKKAYSQSEQLRNLIDRAEEYKRLYHIAEKIEGLPRHTSTHAAGIIISDKKLTDIVPVQGEHEDMLLTQYPMDDLESAGLLKMDFLGLRNLSLIESIRRLIRKKTGRDILVKDLPFDDAKTFALLGDGATTGIFQLESEGMRSVLKRLKPNDFEDIVAVNALYRPGPMEQIPDFIERKHGLKSVNYPHPILKPILEKTYGVIVYQEQIMQIASKMAQFSLGEADLLRRAVSKKKADVLQAQREHFVQGCLHNGYDEQVANEIYDLIVQFANYGFNRSHAVAYSMISYQLAYLKANYSLCFMAGLLSSVTGNEEKTAAYIAEAKADGLIVLQPSINHSFASFTVEGDSIRCSLPIIKNIGMKAVREILHQRQNGPFKDLFDFCSRVSLKVVNRKVLEALILSGSFDEFLQERSVLLASLDAAFDYIELAGEMDSGLFLGEEVVPKPNYNEAEPFELKDKLRMEKEVLGFYLSAHPVDEYETLMKSFHTSRIFDLKDKQVKSVVKMVVYLLETKIIETKKGEQMAFAKLNDASGEIDSVIFPDVYQQHRLFLKDDNIYLVEGIIEHRNGKVQINTKKIVPVSRLEGILHQKLYLKINEQNENPKLLNRMKRILQKHSGPVEVFLYYEKEKKTTKLPTAYSIFPSTDCINMLENLLGEKNLALVKR</sequence>
<organism evidence="13 14">
    <name type="scientific">Bacillus solimangrovi</name>
    <dbReference type="NCBI Taxonomy" id="1305675"/>
    <lineage>
        <taxon>Bacteria</taxon>
        <taxon>Bacillati</taxon>
        <taxon>Bacillota</taxon>
        <taxon>Bacilli</taxon>
        <taxon>Bacillales</taxon>
        <taxon>Bacillaceae</taxon>
        <taxon>Bacillus</taxon>
    </lineage>
</organism>
<dbReference type="Pfam" id="PF02811">
    <property type="entry name" value="PHP"/>
    <property type="match status" value="1"/>
</dbReference>
<dbReference type="InterPro" id="IPR041931">
    <property type="entry name" value="DNA_pol3_alpha_thumb_dom"/>
</dbReference>
<dbReference type="CDD" id="cd04485">
    <property type="entry name" value="DnaE_OBF"/>
    <property type="match status" value="1"/>
</dbReference>
<evidence type="ECO:0000256" key="7">
    <source>
        <dbReference type="ARBA" id="ARBA00022705"/>
    </source>
</evidence>
<accession>A0A1E5LCP0</accession>
<proteinExistence type="inferred from homology"/>
<dbReference type="Proteomes" id="UP000095209">
    <property type="component" value="Unassembled WGS sequence"/>
</dbReference>
<keyword evidence="8" id="KW-0239">DNA-directed DNA polymerase</keyword>
<evidence type="ECO:0000256" key="8">
    <source>
        <dbReference type="ARBA" id="ARBA00022932"/>
    </source>
</evidence>
<protein>
    <recommendedName>
        <fullName evidence="4">DNA polymerase III subunit alpha</fullName>
        <ecNumber evidence="3">2.7.7.7</ecNumber>
    </recommendedName>
</protein>
<dbReference type="GO" id="GO:0008408">
    <property type="term" value="F:3'-5' exonuclease activity"/>
    <property type="evidence" value="ECO:0007669"/>
    <property type="project" value="InterPro"/>
</dbReference>
<keyword evidence="5" id="KW-0808">Transferase</keyword>
<evidence type="ECO:0000256" key="6">
    <source>
        <dbReference type="ARBA" id="ARBA00022695"/>
    </source>
</evidence>
<feature type="coiled-coil region" evidence="11">
    <location>
        <begin position="448"/>
        <end position="478"/>
    </location>
</feature>
<dbReference type="RefSeq" id="WP_069718137.1">
    <property type="nucleotide sequence ID" value="NZ_MJEH01000044.1"/>
</dbReference>
<keyword evidence="14" id="KW-1185">Reference proteome</keyword>
<dbReference type="InterPro" id="IPR004805">
    <property type="entry name" value="DnaE2/DnaE/PolC"/>
</dbReference>
<dbReference type="NCBIfam" id="TIGR00594">
    <property type="entry name" value="polc"/>
    <property type="match status" value="1"/>
</dbReference>
<comment type="subcellular location">
    <subcellularLocation>
        <location evidence="1">Cytoplasm</location>
    </subcellularLocation>
</comment>
<evidence type="ECO:0000256" key="11">
    <source>
        <dbReference type="SAM" id="Coils"/>
    </source>
</evidence>
<evidence type="ECO:0000313" key="13">
    <source>
        <dbReference type="EMBL" id="OEH91851.1"/>
    </source>
</evidence>
<dbReference type="InterPro" id="IPR040982">
    <property type="entry name" value="DNA_pol3_finger"/>
</dbReference>
<dbReference type="InterPro" id="IPR004013">
    <property type="entry name" value="PHP_dom"/>
</dbReference>
<dbReference type="NCBIfam" id="NF004226">
    <property type="entry name" value="PRK05673.1"/>
    <property type="match status" value="1"/>
</dbReference>
<dbReference type="GO" id="GO:0006260">
    <property type="term" value="P:DNA replication"/>
    <property type="evidence" value="ECO:0007669"/>
    <property type="project" value="UniProtKB-KW"/>
</dbReference>
<dbReference type="GO" id="GO:0003676">
    <property type="term" value="F:nucleic acid binding"/>
    <property type="evidence" value="ECO:0007669"/>
    <property type="project" value="InterPro"/>
</dbReference>
<evidence type="ECO:0000256" key="10">
    <source>
        <dbReference type="ARBA" id="ARBA00049244"/>
    </source>
</evidence>
<dbReference type="Pfam" id="PF07733">
    <property type="entry name" value="DNA_pol3_alpha"/>
    <property type="match status" value="1"/>
</dbReference>
<dbReference type="PANTHER" id="PTHR32294:SF0">
    <property type="entry name" value="DNA POLYMERASE III SUBUNIT ALPHA"/>
    <property type="match status" value="1"/>
</dbReference>
<evidence type="ECO:0000313" key="14">
    <source>
        <dbReference type="Proteomes" id="UP000095209"/>
    </source>
</evidence>
<dbReference type="InterPro" id="IPR029460">
    <property type="entry name" value="DNAPol_HHH"/>
</dbReference>
<dbReference type="Pfam" id="PF14579">
    <property type="entry name" value="HHH_6"/>
    <property type="match status" value="1"/>
</dbReference>
<dbReference type="Gene3D" id="1.10.150.870">
    <property type="match status" value="1"/>
</dbReference>
<dbReference type="SMART" id="SM00481">
    <property type="entry name" value="POLIIIAc"/>
    <property type="match status" value="1"/>
</dbReference>
<dbReference type="InterPro" id="IPR003141">
    <property type="entry name" value="Pol/His_phosphatase_N"/>
</dbReference>
<evidence type="ECO:0000256" key="5">
    <source>
        <dbReference type="ARBA" id="ARBA00022679"/>
    </source>
</evidence>
<dbReference type="InterPro" id="IPR016195">
    <property type="entry name" value="Pol/histidinol_Pase-like"/>
</dbReference>
<dbReference type="EC" id="2.7.7.7" evidence="3"/>
<evidence type="ECO:0000259" key="12">
    <source>
        <dbReference type="SMART" id="SM00481"/>
    </source>
</evidence>
<evidence type="ECO:0000256" key="9">
    <source>
        <dbReference type="ARBA" id="ARBA00025611"/>
    </source>
</evidence>
<name>A0A1E5LCP0_9BACI</name>
<comment type="caution">
    <text evidence="13">The sequence shown here is derived from an EMBL/GenBank/DDBJ whole genome shotgun (WGS) entry which is preliminary data.</text>
</comment>
<dbReference type="OrthoDB" id="9803237at2"/>
<dbReference type="InterPro" id="IPR011708">
    <property type="entry name" value="DNA_pol3_alpha_NTPase_dom"/>
</dbReference>
<dbReference type="SUPFAM" id="SSF89550">
    <property type="entry name" value="PHP domain-like"/>
    <property type="match status" value="1"/>
</dbReference>
<dbReference type="STRING" id="1305675.BFG57_03695"/>
<comment type="catalytic activity">
    <reaction evidence="10">
        <text>DNA(n) + a 2'-deoxyribonucleoside 5'-triphosphate = DNA(n+1) + diphosphate</text>
        <dbReference type="Rhea" id="RHEA:22508"/>
        <dbReference type="Rhea" id="RHEA-COMP:17339"/>
        <dbReference type="Rhea" id="RHEA-COMP:17340"/>
        <dbReference type="ChEBI" id="CHEBI:33019"/>
        <dbReference type="ChEBI" id="CHEBI:61560"/>
        <dbReference type="ChEBI" id="CHEBI:173112"/>
        <dbReference type="EC" id="2.7.7.7"/>
    </reaction>
</comment>
<dbReference type="GO" id="GO:0005737">
    <property type="term" value="C:cytoplasm"/>
    <property type="evidence" value="ECO:0007669"/>
    <property type="project" value="UniProtKB-SubCell"/>
</dbReference>
<dbReference type="Gene3D" id="1.10.10.1600">
    <property type="entry name" value="Bacterial DNA polymerase III alpha subunit, thumb domain"/>
    <property type="match status" value="1"/>
</dbReference>
<dbReference type="Pfam" id="PF01336">
    <property type="entry name" value="tRNA_anti-codon"/>
    <property type="match status" value="1"/>
</dbReference>